<reference evidence="1" key="1">
    <citation type="submission" date="2018-02" db="EMBL/GenBank/DDBJ databases">
        <title>Rhizophora mucronata_Transcriptome.</title>
        <authorList>
            <person name="Meera S.P."/>
            <person name="Sreeshan A."/>
            <person name="Augustine A."/>
        </authorList>
    </citation>
    <scope>NUCLEOTIDE SEQUENCE</scope>
    <source>
        <tissue evidence="1">Leaf</tissue>
    </source>
</reference>
<evidence type="ECO:0000313" key="1">
    <source>
        <dbReference type="EMBL" id="MBX51594.1"/>
    </source>
</evidence>
<dbReference type="AlphaFoldDB" id="A0A2P2PA07"/>
<sequence length="49" mass="5592">MINSAVVIHFTYILLNHTPSPHGENNKRKRENAGRGRLIHTKENVLAIM</sequence>
<accession>A0A2P2PA07</accession>
<name>A0A2P2PA07_RHIMU</name>
<dbReference type="EMBL" id="GGEC01071110">
    <property type="protein sequence ID" value="MBX51594.1"/>
    <property type="molecule type" value="Transcribed_RNA"/>
</dbReference>
<organism evidence="1">
    <name type="scientific">Rhizophora mucronata</name>
    <name type="common">Asiatic mangrove</name>
    <dbReference type="NCBI Taxonomy" id="61149"/>
    <lineage>
        <taxon>Eukaryota</taxon>
        <taxon>Viridiplantae</taxon>
        <taxon>Streptophyta</taxon>
        <taxon>Embryophyta</taxon>
        <taxon>Tracheophyta</taxon>
        <taxon>Spermatophyta</taxon>
        <taxon>Magnoliopsida</taxon>
        <taxon>eudicotyledons</taxon>
        <taxon>Gunneridae</taxon>
        <taxon>Pentapetalae</taxon>
        <taxon>rosids</taxon>
        <taxon>fabids</taxon>
        <taxon>Malpighiales</taxon>
        <taxon>Rhizophoraceae</taxon>
        <taxon>Rhizophora</taxon>
    </lineage>
</organism>
<protein>
    <submittedName>
        <fullName evidence="1">Uncharacterized protein</fullName>
    </submittedName>
</protein>
<proteinExistence type="predicted"/>